<dbReference type="Pfam" id="PF13613">
    <property type="entry name" value="HTH_Tnp_4"/>
    <property type="match status" value="1"/>
</dbReference>
<proteinExistence type="predicted"/>
<evidence type="ECO:0000256" key="1">
    <source>
        <dbReference type="ARBA" id="ARBA00001968"/>
    </source>
</evidence>
<dbReference type="GeneID" id="106817312"/>
<accession>A0ABM1EZ39</accession>
<sequence>MYVSIRWENRTTKPQVAIPVNQSQVDSEVQRLMTENMALKSQLNSFRYSQESFEGNDEKVKYYTGLPSYLALISLLELVVHFIPSVKGSNLGSFERLTMTLMRIKLNLPIQDLAYRFQTSTSTVSRTFLVVLHVQTTMPLEFRKHFGKKTAVIIDCFEVFIQRPKNLLARAQTWSSYKHNNTVKFLIGITPQGSISFLSNAYGGRASDKYITEHCGLLNKLLPGDLVLADRGFDIADSVGLCCAQVNIPSFTKGRSQLSPVDVETTRQIAHVRIHVERVIGLVRNKYKMLQEKLPVDFLISDEGAVPVVDKIATVACGLTNMCESVVSFN</sequence>
<dbReference type="PANTHER" id="PTHR23080">
    <property type="entry name" value="THAP DOMAIN PROTEIN"/>
    <property type="match status" value="1"/>
</dbReference>
<feature type="domain" description="Transposase Helix-turn-helix" evidence="4">
    <location>
        <begin position="90"/>
        <end position="129"/>
    </location>
</feature>
<evidence type="ECO:0000259" key="3">
    <source>
        <dbReference type="Pfam" id="PF13359"/>
    </source>
</evidence>
<evidence type="ECO:0000313" key="5">
    <source>
        <dbReference type="Proteomes" id="UP000695022"/>
    </source>
</evidence>
<dbReference type="RefSeq" id="XP_014677461.1">
    <property type="nucleotide sequence ID" value="XM_014821975.1"/>
</dbReference>
<dbReference type="InterPro" id="IPR027805">
    <property type="entry name" value="Transposase_HTH_dom"/>
</dbReference>
<gene>
    <name evidence="6 7" type="primary">LOC106817312</name>
</gene>
<dbReference type="PANTHER" id="PTHR23080:SF63">
    <property type="entry name" value="TICK TRANSPOSON"/>
    <property type="match status" value="1"/>
</dbReference>
<organism evidence="5 6">
    <name type="scientific">Priapulus caudatus</name>
    <name type="common">Priapulid worm</name>
    <dbReference type="NCBI Taxonomy" id="37621"/>
    <lineage>
        <taxon>Eukaryota</taxon>
        <taxon>Metazoa</taxon>
        <taxon>Ecdysozoa</taxon>
        <taxon>Scalidophora</taxon>
        <taxon>Priapulida</taxon>
        <taxon>Priapulimorpha</taxon>
        <taxon>Priapulimorphida</taxon>
        <taxon>Priapulidae</taxon>
        <taxon>Priapulus</taxon>
    </lineage>
</organism>
<keyword evidence="2" id="KW-0479">Metal-binding</keyword>
<evidence type="ECO:0000313" key="7">
    <source>
        <dbReference type="RefSeq" id="XP_014677461.1"/>
    </source>
</evidence>
<protein>
    <submittedName>
        <fullName evidence="6 7">Uncharacterized protein LOC106817312 isoform X1</fullName>
    </submittedName>
</protein>
<dbReference type="Pfam" id="PF13359">
    <property type="entry name" value="DDE_Tnp_4"/>
    <property type="match status" value="1"/>
</dbReference>
<evidence type="ECO:0000259" key="4">
    <source>
        <dbReference type="Pfam" id="PF13613"/>
    </source>
</evidence>
<reference evidence="6 7" key="1">
    <citation type="submission" date="2025-05" db="UniProtKB">
        <authorList>
            <consortium name="RefSeq"/>
        </authorList>
    </citation>
    <scope>IDENTIFICATION</scope>
</reference>
<dbReference type="Proteomes" id="UP000695022">
    <property type="component" value="Unplaced"/>
</dbReference>
<dbReference type="InterPro" id="IPR027806">
    <property type="entry name" value="HARBI1_dom"/>
</dbReference>
<dbReference type="RefSeq" id="XP_014677460.1">
    <property type="nucleotide sequence ID" value="XM_014821974.1"/>
</dbReference>
<keyword evidence="5" id="KW-1185">Reference proteome</keyword>
<name>A0ABM1EZ39_PRICU</name>
<comment type="cofactor">
    <cofactor evidence="1">
        <name>a divalent metal cation</name>
        <dbReference type="ChEBI" id="CHEBI:60240"/>
    </cofactor>
</comment>
<evidence type="ECO:0000256" key="2">
    <source>
        <dbReference type="ARBA" id="ARBA00022723"/>
    </source>
</evidence>
<feature type="domain" description="DDE Tnp4" evidence="3">
    <location>
        <begin position="154"/>
        <end position="321"/>
    </location>
</feature>
<evidence type="ECO:0000313" key="6">
    <source>
        <dbReference type="RefSeq" id="XP_014677460.1"/>
    </source>
</evidence>